<dbReference type="GO" id="GO:0098703">
    <property type="term" value="P:calcium ion import across plasma membrane"/>
    <property type="evidence" value="ECO:0007669"/>
    <property type="project" value="TreeGrafter"/>
</dbReference>
<reference evidence="17 19" key="1">
    <citation type="submission" date="2018-09" db="EMBL/GenBank/DDBJ databases">
        <title>Genomic investigation of the strawberry pathogen Phytophthora fragariae indicates pathogenicity is determined by transcriptional variation in three key races.</title>
        <authorList>
            <person name="Adams T.M."/>
            <person name="Armitage A.D."/>
            <person name="Sobczyk M.K."/>
            <person name="Bates H.J."/>
            <person name="Dunwell J.M."/>
            <person name="Nellist C.F."/>
            <person name="Harrison R.J."/>
        </authorList>
    </citation>
    <scope>NUCLEOTIDE SEQUENCE [LARGE SCALE GENOMIC DNA]</scope>
    <source>
        <strain evidence="15 17">SCRP249</strain>
        <strain evidence="14 19">SCRP324</strain>
        <strain evidence="16 18">SCRP333</strain>
    </source>
</reference>
<dbReference type="Proteomes" id="UP000435112">
    <property type="component" value="Unassembled WGS sequence"/>
</dbReference>
<name>A0A6A3MV00_9STRA</name>
<evidence type="ECO:0000256" key="2">
    <source>
        <dbReference type="ARBA" id="ARBA00022448"/>
    </source>
</evidence>
<evidence type="ECO:0000256" key="5">
    <source>
        <dbReference type="ARBA" id="ARBA00022692"/>
    </source>
</evidence>
<dbReference type="Pfam" id="PF00520">
    <property type="entry name" value="Ion_trans"/>
    <property type="match status" value="1"/>
</dbReference>
<keyword evidence="3" id="KW-0109">Calcium transport</keyword>
<organism evidence="15 17">
    <name type="scientific">Phytophthora rubi</name>
    <dbReference type="NCBI Taxonomy" id="129364"/>
    <lineage>
        <taxon>Eukaryota</taxon>
        <taxon>Sar</taxon>
        <taxon>Stramenopiles</taxon>
        <taxon>Oomycota</taxon>
        <taxon>Peronosporomycetes</taxon>
        <taxon>Peronosporales</taxon>
        <taxon>Peronosporaceae</taxon>
        <taxon>Phytophthora</taxon>
    </lineage>
</organism>
<dbReference type="Proteomes" id="UP000434957">
    <property type="component" value="Unassembled WGS sequence"/>
</dbReference>
<keyword evidence="12" id="KW-0407">Ion channel</keyword>
<dbReference type="InterPro" id="IPR027359">
    <property type="entry name" value="Volt_channel_dom_sf"/>
</dbReference>
<dbReference type="PANTHER" id="PTHR45628:SF7">
    <property type="entry name" value="VOLTAGE-DEPENDENT CALCIUM CHANNEL TYPE A SUBUNIT ALPHA-1"/>
    <property type="match status" value="1"/>
</dbReference>
<comment type="caution">
    <text evidence="15">The sequence shown here is derived from an EMBL/GenBank/DDBJ whole genome shotgun (WGS) entry which is preliminary data.</text>
</comment>
<keyword evidence="11" id="KW-0325">Glycoprotein</keyword>
<evidence type="ECO:0000256" key="10">
    <source>
        <dbReference type="ARBA" id="ARBA00023136"/>
    </source>
</evidence>
<accession>A0A6A3MV00</accession>
<feature type="domain" description="Ion transport" evidence="13">
    <location>
        <begin position="50"/>
        <end position="146"/>
    </location>
</feature>
<evidence type="ECO:0000256" key="12">
    <source>
        <dbReference type="ARBA" id="ARBA00023303"/>
    </source>
</evidence>
<keyword evidence="4" id="KW-0107">Calcium channel</keyword>
<dbReference type="InterPro" id="IPR050599">
    <property type="entry name" value="VDCC_alpha-1_subunit"/>
</dbReference>
<dbReference type="EMBL" id="QXFV01000605">
    <property type="protein sequence ID" value="KAE9032995.1"/>
    <property type="molecule type" value="Genomic_DNA"/>
</dbReference>
<dbReference type="GO" id="GO:0008331">
    <property type="term" value="F:high voltage-gated calcium channel activity"/>
    <property type="evidence" value="ECO:0007669"/>
    <property type="project" value="TreeGrafter"/>
</dbReference>
<dbReference type="GO" id="GO:0005891">
    <property type="term" value="C:voltage-gated calcium channel complex"/>
    <property type="evidence" value="ECO:0007669"/>
    <property type="project" value="TreeGrafter"/>
</dbReference>
<gene>
    <name evidence="15" type="ORF">PR001_g10359</name>
    <name evidence="14" type="ORF">PR002_g10492</name>
    <name evidence="16" type="ORF">PR003_g9743</name>
</gene>
<dbReference type="EMBL" id="QXFU01000596">
    <property type="protein sequence ID" value="KAE9028090.1"/>
    <property type="molecule type" value="Genomic_DNA"/>
</dbReference>
<evidence type="ECO:0000313" key="16">
    <source>
        <dbReference type="EMBL" id="KAE9341906.1"/>
    </source>
</evidence>
<dbReference type="Gene3D" id="1.20.120.350">
    <property type="entry name" value="Voltage-gated potassium channels. Chain C"/>
    <property type="match status" value="1"/>
</dbReference>
<comment type="subcellular location">
    <subcellularLocation>
        <location evidence="1">Membrane</location>
        <topology evidence="1">Multi-pass membrane protein</topology>
    </subcellularLocation>
</comment>
<proteinExistence type="predicted"/>
<evidence type="ECO:0000256" key="1">
    <source>
        <dbReference type="ARBA" id="ARBA00004141"/>
    </source>
</evidence>
<dbReference type="PANTHER" id="PTHR45628">
    <property type="entry name" value="VOLTAGE-DEPENDENT CALCIUM CHANNEL TYPE A SUBUNIT ALPHA-1"/>
    <property type="match status" value="1"/>
</dbReference>
<dbReference type="InterPro" id="IPR005821">
    <property type="entry name" value="Ion_trans_dom"/>
</dbReference>
<dbReference type="SUPFAM" id="SSF81324">
    <property type="entry name" value="Voltage-gated potassium channels"/>
    <property type="match status" value="1"/>
</dbReference>
<evidence type="ECO:0000256" key="6">
    <source>
        <dbReference type="ARBA" id="ARBA00022837"/>
    </source>
</evidence>
<evidence type="ECO:0000256" key="3">
    <source>
        <dbReference type="ARBA" id="ARBA00022568"/>
    </source>
</evidence>
<evidence type="ECO:0000313" key="15">
    <source>
        <dbReference type="EMBL" id="KAE9032995.1"/>
    </source>
</evidence>
<keyword evidence="2" id="KW-0813">Transport</keyword>
<evidence type="ECO:0000256" key="7">
    <source>
        <dbReference type="ARBA" id="ARBA00022882"/>
    </source>
</evidence>
<dbReference type="EMBL" id="QXFT01000513">
    <property type="protein sequence ID" value="KAE9341906.1"/>
    <property type="molecule type" value="Genomic_DNA"/>
</dbReference>
<keyword evidence="6" id="KW-0106">Calcium</keyword>
<protein>
    <recommendedName>
        <fullName evidence="13">Ion transport domain-containing protein</fullName>
    </recommendedName>
</protein>
<sequence length="147" mass="16143">MANAPRVGAILAANGQNSHDQLAVGADRAFGWLSRDNRVRRACVRVTSHVYFERFIVGCIAVNSVVLALVDFSVVDDKLNPVSHGKRFEGGHVVDAYSRANHTVEVVEHVLTVIFTAECILKVVALGFTGKGSYSRDPWNVIDFFSR</sequence>
<evidence type="ECO:0000313" key="14">
    <source>
        <dbReference type="EMBL" id="KAE9028090.1"/>
    </source>
</evidence>
<evidence type="ECO:0000259" key="13">
    <source>
        <dbReference type="Pfam" id="PF00520"/>
    </source>
</evidence>
<dbReference type="AlphaFoldDB" id="A0A6A3MV00"/>
<keyword evidence="7" id="KW-0851">Voltage-gated channel</keyword>
<keyword evidence="8" id="KW-1133">Transmembrane helix</keyword>
<dbReference type="Proteomes" id="UP000429607">
    <property type="component" value="Unassembled WGS sequence"/>
</dbReference>
<keyword evidence="10" id="KW-0472">Membrane</keyword>
<dbReference type="OrthoDB" id="127343at2759"/>
<evidence type="ECO:0000256" key="9">
    <source>
        <dbReference type="ARBA" id="ARBA00023065"/>
    </source>
</evidence>
<keyword evidence="5" id="KW-0812">Transmembrane</keyword>
<keyword evidence="9" id="KW-0406">Ion transport</keyword>
<evidence type="ECO:0000313" key="19">
    <source>
        <dbReference type="Proteomes" id="UP000435112"/>
    </source>
</evidence>
<evidence type="ECO:0000256" key="4">
    <source>
        <dbReference type="ARBA" id="ARBA00022673"/>
    </source>
</evidence>
<evidence type="ECO:0000313" key="17">
    <source>
        <dbReference type="Proteomes" id="UP000429607"/>
    </source>
</evidence>
<evidence type="ECO:0000313" key="18">
    <source>
        <dbReference type="Proteomes" id="UP000434957"/>
    </source>
</evidence>
<keyword evidence="18" id="KW-1185">Reference proteome</keyword>
<evidence type="ECO:0000256" key="8">
    <source>
        <dbReference type="ARBA" id="ARBA00022989"/>
    </source>
</evidence>
<evidence type="ECO:0000256" key="11">
    <source>
        <dbReference type="ARBA" id="ARBA00023180"/>
    </source>
</evidence>